<protein>
    <submittedName>
        <fullName evidence="5">Tfp pilus assembly protein FimV</fullName>
    </submittedName>
</protein>
<feature type="region of interest" description="Disordered" evidence="2">
    <location>
        <begin position="130"/>
        <end position="216"/>
    </location>
</feature>
<comment type="caution">
    <text evidence="5">The sequence shown here is derived from an EMBL/GenBank/DDBJ whole genome shotgun (WGS) entry which is preliminary data.</text>
</comment>
<feature type="transmembrane region" description="Helical" evidence="3">
    <location>
        <begin position="301"/>
        <end position="321"/>
    </location>
</feature>
<dbReference type="EMBL" id="SLXF01000001">
    <property type="protein sequence ID" value="TCP09851.1"/>
    <property type="molecule type" value="Genomic_DNA"/>
</dbReference>
<dbReference type="AlphaFoldDB" id="A0AA46DI68"/>
<reference evidence="5 6" key="1">
    <citation type="submission" date="2019-03" db="EMBL/GenBank/DDBJ databases">
        <title>Genomic Encyclopedia of Type Strains, Phase IV (KMG-IV): sequencing the most valuable type-strain genomes for metagenomic binning, comparative biology and taxonomic classification.</title>
        <authorList>
            <person name="Goeker M."/>
        </authorList>
    </citation>
    <scope>NUCLEOTIDE SEQUENCE [LARGE SCALE GENOMIC DNA]</scope>
    <source>
        <strain evidence="5 6">DSM 15264</strain>
    </source>
</reference>
<keyword evidence="3" id="KW-0472">Membrane</keyword>
<evidence type="ECO:0000256" key="1">
    <source>
        <dbReference type="SAM" id="Coils"/>
    </source>
</evidence>
<sequence length="687" mass="74167">MNHPDQGRQLTFAVVLLCASVHAHAMGLGQVNEPAVLGHPLDLRVPVRMEPGEQLLPECLKADVSFAERRLSPWTVSATLEPDGRAIRVRTEAPVDEPVLSVVVSAGCNPSISRSFTLFADPPAALPTSVAQVPPAPATPAVASQPEAPPRRPQPPQRPVAASGLPATPAEATTPRASGASRSAARAPQRRTPRAASAEAVRTAQAAVPAASAQRANGPRLQLDALYADATAALPGPESAASAAEAAASAAAEARARDERLQALERTLQEMRGEAARTRESLLRLQAQLARAERDPPVHPAVWVLAALCVLLAAALAWVLARQSRHGTRWLQSALAPESRRGELAEAAPASRPAVREADAPVTTPDARLALAAVSSTRRWQEAEQAAMAHQAEMVERTVVIPREALPSLPQEQGNGSHSVEELIDLEQQAEFFIVLGQEEAAIDLLRSHLSGHPDSSPLPYLKLLELHQRRGERPQYEEIRARFNERFNAYAPAWDEALSEGRSLEDYPSVIARLQALWSSPHHALEVLKASLLRTDPTSQPFDLPAYRELLLLYSIARERVEASPYQEVDILLPLGEEDEEAITGFSHSMLEPLSATTPVAPYAGPEPAVQVDLELEPALPPAGPPSSIDFEPLHLELPDEAPGASRIERRRSRPQRRARRCNASCSVSSFLAKQKRTTRCSRPPS</sequence>
<feature type="chain" id="PRO_5041440143" evidence="4">
    <location>
        <begin position="26"/>
        <end position="687"/>
    </location>
</feature>
<keyword evidence="1" id="KW-0175">Coiled coil</keyword>
<feature type="compositionally biased region" description="Basic residues" evidence="2">
    <location>
        <begin position="650"/>
        <end position="662"/>
    </location>
</feature>
<feature type="compositionally biased region" description="Low complexity" evidence="2">
    <location>
        <begin position="194"/>
        <end position="216"/>
    </location>
</feature>
<evidence type="ECO:0000256" key="2">
    <source>
        <dbReference type="SAM" id="MobiDB-lite"/>
    </source>
</evidence>
<feature type="coiled-coil region" evidence="1">
    <location>
        <begin position="254"/>
        <end position="295"/>
    </location>
</feature>
<feature type="compositionally biased region" description="Pro residues" evidence="2">
    <location>
        <begin position="147"/>
        <end position="158"/>
    </location>
</feature>
<feature type="region of interest" description="Disordered" evidence="2">
    <location>
        <begin position="336"/>
        <end position="361"/>
    </location>
</feature>
<evidence type="ECO:0000313" key="6">
    <source>
        <dbReference type="Proteomes" id="UP000294772"/>
    </source>
</evidence>
<organism evidence="5 6">
    <name type="scientific">Caldimonas thermodepolymerans</name>
    <dbReference type="NCBI Taxonomy" id="215580"/>
    <lineage>
        <taxon>Bacteria</taxon>
        <taxon>Pseudomonadati</taxon>
        <taxon>Pseudomonadota</taxon>
        <taxon>Betaproteobacteria</taxon>
        <taxon>Burkholderiales</taxon>
        <taxon>Sphaerotilaceae</taxon>
        <taxon>Caldimonas</taxon>
    </lineage>
</organism>
<evidence type="ECO:0000256" key="4">
    <source>
        <dbReference type="SAM" id="SignalP"/>
    </source>
</evidence>
<proteinExistence type="predicted"/>
<keyword evidence="3" id="KW-0812">Transmembrane</keyword>
<name>A0AA46DI68_9BURK</name>
<evidence type="ECO:0000256" key="3">
    <source>
        <dbReference type="SAM" id="Phobius"/>
    </source>
</evidence>
<gene>
    <name evidence="5" type="ORF">EV676_101431</name>
</gene>
<feature type="compositionally biased region" description="Low complexity" evidence="2">
    <location>
        <begin position="130"/>
        <end position="146"/>
    </location>
</feature>
<accession>A0AA46DI68</accession>
<dbReference type="Proteomes" id="UP000294772">
    <property type="component" value="Unassembled WGS sequence"/>
</dbReference>
<feature type="region of interest" description="Disordered" evidence="2">
    <location>
        <begin position="639"/>
        <end position="662"/>
    </location>
</feature>
<keyword evidence="4" id="KW-0732">Signal</keyword>
<feature type="signal peptide" evidence="4">
    <location>
        <begin position="1"/>
        <end position="25"/>
    </location>
</feature>
<evidence type="ECO:0000313" key="5">
    <source>
        <dbReference type="EMBL" id="TCP09851.1"/>
    </source>
</evidence>
<feature type="compositionally biased region" description="Low complexity" evidence="2">
    <location>
        <begin position="159"/>
        <end position="187"/>
    </location>
</feature>
<keyword evidence="3" id="KW-1133">Transmembrane helix</keyword>